<feature type="domain" description="Biotin carboxylation" evidence="9">
    <location>
        <begin position="8"/>
        <end position="453"/>
    </location>
</feature>
<dbReference type="InterPro" id="IPR005479">
    <property type="entry name" value="CPAse_ATP-bd"/>
</dbReference>
<keyword evidence="5" id="KW-0092">Biotin</keyword>
<dbReference type="InterPro" id="IPR050856">
    <property type="entry name" value="Biotin_carboxylase_complex"/>
</dbReference>
<dbReference type="PROSITE" id="PS50968">
    <property type="entry name" value="BIOTINYL_LIPOYL"/>
    <property type="match status" value="1"/>
</dbReference>
<keyword evidence="3 6" id="KW-0547">Nucleotide-binding</keyword>
<dbReference type="PANTHER" id="PTHR18866">
    <property type="entry name" value="CARBOXYLASE:PYRUVATE/ACETYL-COA/PROPIONYL-COA CARBOXYLASE"/>
    <property type="match status" value="1"/>
</dbReference>
<gene>
    <name evidence="10" type="ORF">ACFOEK_09385</name>
</gene>
<dbReference type="PANTHER" id="PTHR18866:SF33">
    <property type="entry name" value="METHYLCROTONOYL-COA CARBOXYLASE SUBUNIT ALPHA, MITOCHONDRIAL-RELATED"/>
    <property type="match status" value="1"/>
</dbReference>
<dbReference type="SUPFAM" id="SSF51230">
    <property type="entry name" value="Single hybrid motif"/>
    <property type="match status" value="1"/>
</dbReference>
<dbReference type="InterPro" id="IPR005482">
    <property type="entry name" value="Biotin_COase_C"/>
</dbReference>
<evidence type="ECO:0000259" key="7">
    <source>
        <dbReference type="PROSITE" id="PS50968"/>
    </source>
</evidence>
<evidence type="ECO:0000259" key="9">
    <source>
        <dbReference type="PROSITE" id="PS50979"/>
    </source>
</evidence>
<evidence type="ECO:0000313" key="11">
    <source>
        <dbReference type="Proteomes" id="UP001595476"/>
    </source>
</evidence>
<dbReference type="InterPro" id="IPR011053">
    <property type="entry name" value="Single_hybrid_motif"/>
</dbReference>
<evidence type="ECO:0000256" key="1">
    <source>
        <dbReference type="ARBA" id="ARBA00001953"/>
    </source>
</evidence>
<dbReference type="Pfam" id="PF02786">
    <property type="entry name" value="CPSase_L_D2"/>
    <property type="match status" value="1"/>
</dbReference>
<dbReference type="SMART" id="SM00878">
    <property type="entry name" value="Biotin_carb_C"/>
    <property type="match status" value="1"/>
</dbReference>
<dbReference type="InterPro" id="IPR011054">
    <property type="entry name" value="Rudment_hybrid_motif"/>
</dbReference>
<evidence type="ECO:0000256" key="6">
    <source>
        <dbReference type="PROSITE-ProRule" id="PRU00409"/>
    </source>
</evidence>
<keyword evidence="2 10" id="KW-0436">Ligase</keyword>
<reference evidence="11" key="1">
    <citation type="journal article" date="2019" name="Int. J. Syst. Evol. Microbiol.">
        <title>The Global Catalogue of Microorganisms (GCM) 10K type strain sequencing project: providing services to taxonomists for standard genome sequencing and annotation.</title>
        <authorList>
            <consortium name="The Broad Institute Genomics Platform"/>
            <consortium name="The Broad Institute Genome Sequencing Center for Infectious Disease"/>
            <person name="Wu L."/>
            <person name="Ma J."/>
        </authorList>
    </citation>
    <scope>NUCLEOTIDE SEQUENCE [LARGE SCALE GENOMIC DNA]</scope>
    <source>
        <strain evidence="11">KCTC 52438</strain>
    </source>
</reference>
<dbReference type="InterPro" id="IPR011761">
    <property type="entry name" value="ATP-grasp"/>
</dbReference>
<dbReference type="PROSITE" id="PS00867">
    <property type="entry name" value="CPSASE_2"/>
    <property type="match status" value="1"/>
</dbReference>
<feature type="domain" description="Lipoyl-binding" evidence="7">
    <location>
        <begin position="595"/>
        <end position="671"/>
    </location>
</feature>
<dbReference type="InterPro" id="IPR001882">
    <property type="entry name" value="Biotin_BS"/>
</dbReference>
<dbReference type="NCBIfam" id="NF006367">
    <property type="entry name" value="PRK08591.1"/>
    <property type="match status" value="1"/>
</dbReference>
<proteinExistence type="predicted"/>
<evidence type="ECO:0000256" key="4">
    <source>
        <dbReference type="ARBA" id="ARBA00022840"/>
    </source>
</evidence>
<comment type="caution">
    <text evidence="10">The sequence shown here is derived from an EMBL/GenBank/DDBJ whole genome shotgun (WGS) entry which is preliminary data.</text>
</comment>
<dbReference type="RefSeq" id="WP_386719620.1">
    <property type="nucleotide sequence ID" value="NZ_JBHRSZ010000004.1"/>
</dbReference>
<evidence type="ECO:0000256" key="5">
    <source>
        <dbReference type="ARBA" id="ARBA00023267"/>
    </source>
</evidence>
<dbReference type="Gene3D" id="3.30.470.20">
    <property type="entry name" value="ATP-grasp fold, B domain"/>
    <property type="match status" value="1"/>
</dbReference>
<accession>A0ABV7HGH0</accession>
<feature type="domain" description="ATP-grasp" evidence="8">
    <location>
        <begin position="127"/>
        <end position="324"/>
    </location>
</feature>
<dbReference type="Pfam" id="PF00364">
    <property type="entry name" value="Biotin_lipoyl"/>
    <property type="match status" value="1"/>
</dbReference>
<protein>
    <submittedName>
        <fullName evidence="10">Acetyl-CoA carboxylase biotin carboxylase subunit</fullName>
        <ecNumber evidence="10">6.4.1.2</ecNumber>
    </submittedName>
</protein>
<evidence type="ECO:0000256" key="3">
    <source>
        <dbReference type="ARBA" id="ARBA00022741"/>
    </source>
</evidence>
<evidence type="ECO:0000256" key="2">
    <source>
        <dbReference type="ARBA" id="ARBA00022598"/>
    </source>
</evidence>
<dbReference type="PROSITE" id="PS00188">
    <property type="entry name" value="BIOTIN"/>
    <property type="match status" value="1"/>
</dbReference>
<dbReference type="SUPFAM" id="SSF52440">
    <property type="entry name" value="PreATP-grasp domain"/>
    <property type="match status" value="1"/>
</dbReference>
<keyword evidence="4 6" id="KW-0067">ATP-binding</keyword>
<evidence type="ECO:0000259" key="8">
    <source>
        <dbReference type="PROSITE" id="PS50975"/>
    </source>
</evidence>
<dbReference type="EMBL" id="JBHRSZ010000004">
    <property type="protein sequence ID" value="MFC3151235.1"/>
    <property type="molecule type" value="Genomic_DNA"/>
</dbReference>
<dbReference type="InterPro" id="IPR005481">
    <property type="entry name" value="BC-like_N"/>
</dbReference>
<dbReference type="CDD" id="cd06850">
    <property type="entry name" value="biotinyl_domain"/>
    <property type="match status" value="1"/>
</dbReference>
<sequence length="686" mass="74873">MKTTSSTSINKLLIANRGEIACRVIRTAQAMGIKTVAVYSEADQDAPHVSLADQAIHIGPSPVSESYLVIDNIINAAKTSGADAIHPGYGFLSENADFARACEEANLIFVGPPASAIELMGSKRQSKLAMLDSGVPCIPGYQGEDQSVQALKSAALDIGLPVMLKASAGGGGRGMRLVADANALEEAIRGARSEAMNAFGSDELIIEKAVIAPRHIEIQVFADQQGNTVYLGERDCSIQRRHQKVVEEAPSPAVSPELRQRMGEAAVNAAKSCNYVGAGTVEFLLDKDQNFYFLEMNTRLQVEHPVTELITGEDLVEWQLRVASGEPLSKAQDEIQLHGHAIEVRLYAEDPAQDFCPQTGDIVLWQPAEFDGFRVDDGIQTGQTISPFYDSMLAKLIAYGDNREQARHRLIEGLQHSHLVGPKDNRYFLSEILSTDCFRLGEATTAFIEQDFNDNPSMIQASQEPSAEVTVIAAYLLSGQSEWSTTSLGAKPCLLHAAVGPDISWQQKVLIQHEINADHHIQTSVQINDQVATVEMISQRSEGDLEYSEIVVGDKTYAVTYQLYQRGRLNPEKHLYLAIDGQSWMFEDIMLKPVSSADQASGDELKASMDGLIIETFVQPGDQVTKGQPLVILEAMKMEHSLTAPRDGTIAELLVESGQQVKARQLLLSLEKQALNEQTSLTEQTA</sequence>
<dbReference type="SUPFAM" id="SSF56059">
    <property type="entry name" value="Glutathione synthetase ATP-binding domain-like"/>
    <property type="match status" value="1"/>
</dbReference>
<dbReference type="Proteomes" id="UP001595476">
    <property type="component" value="Unassembled WGS sequence"/>
</dbReference>
<dbReference type="GO" id="GO:0003989">
    <property type="term" value="F:acetyl-CoA carboxylase activity"/>
    <property type="evidence" value="ECO:0007669"/>
    <property type="project" value="UniProtKB-EC"/>
</dbReference>
<dbReference type="Pfam" id="PF02785">
    <property type="entry name" value="Biotin_carb_C"/>
    <property type="match status" value="1"/>
</dbReference>
<dbReference type="InterPro" id="IPR000089">
    <property type="entry name" value="Biotin_lipoyl"/>
</dbReference>
<dbReference type="Gene3D" id="2.40.50.100">
    <property type="match status" value="1"/>
</dbReference>
<dbReference type="EC" id="6.4.1.2" evidence="10"/>
<dbReference type="SUPFAM" id="SSF51246">
    <property type="entry name" value="Rudiment single hybrid motif"/>
    <property type="match status" value="1"/>
</dbReference>
<dbReference type="InterPro" id="IPR016185">
    <property type="entry name" value="PreATP-grasp_dom_sf"/>
</dbReference>
<dbReference type="PROSITE" id="PS50975">
    <property type="entry name" value="ATP_GRASP"/>
    <property type="match status" value="1"/>
</dbReference>
<dbReference type="Pfam" id="PF00289">
    <property type="entry name" value="Biotin_carb_N"/>
    <property type="match status" value="1"/>
</dbReference>
<organism evidence="10 11">
    <name type="scientific">Litoribrevibacter euphylliae</name>
    <dbReference type="NCBI Taxonomy" id="1834034"/>
    <lineage>
        <taxon>Bacteria</taxon>
        <taxon>Pseudomonadati</taxon>
        <taxon>Pseudomonadota</taxon>
        <taxon>Gammaproteobacteria</taxon>
        <taxon>Oceanospirillales</taxon>
        <taxon>Oceanospirillaceae</taxon>
        <taxon>Litoribrevibacter</taxon>
    </lineage>
</organism>
<dbReference type="PROSITE" id="PS50979">
    <property type="entry name" value="BC"/>
    <property type="match status" value="1"/>
</dbReference>
<evidence type="ECO:0000313" key="10">
    <source>
        <dbReference type="EMBL" id="MFC3151235.1"/>
    </source>
</evidence>
<keyword evidence="11" id="KW-1185">Reference proteome</keyword>
<comment type="cofactor">
    <cofactor evidence="1">
        <name>biotin</name>
        <dbReference type="ChEBI" id="CHEBI:57586"/>
    </cofactor>
</comment>
<name>A0ABV7HGH0_9GAMM</name>
<dbReference type="InterPro" id="IPR011764">
    <property type="entry name" value="Biotin_carboxylation_dom"/>
</dbReference>